<dbReference type="PANTHER" id="PTHR38826:SF5">
    <property type="entry name" value="RIBONUCLEASE VAPC13"/>
    <property type="match status" value="1"/>
</dbReference>
<dbReference type="RefSeq" id="WP_064035516.1">
    <property type="nucleotide sequence ID" value="NZ_LUUH01000013.1"/>
</dbReference>
<sequence>MNANFVDTNVIIYCVSDDEGKRGKALTLLATRPVLSAQVLNETAHIMRRKLRFEPAEVSAVILKLIQECHVAPLTADTTLSALSIAERYKFSIYDSLIIAAALNAGCMTLYSEDMQHMQIIENQLTIINPFLGSS</sequence>
<reference evidence="2 3" key="1">
    <citation type="submission" date="2016-03" db="EMBL/GenBank/DDBJ databases">
        <authorList>
            <person name="Ploux O."/>
        </authorList>
    </citation>
    <scope>NUCLEOTIDE SEQUENCE [LARGE SCALE GENOMIC DNA]</scope>
    <source>
        <strain evidence="2 3">R-45371</strain>
    </source>
</reference>
<dbReference type="Gene3D" id="3.40.50.1010">
    <property type="entry name" value="5'-nuclease"/>
    <property type="match status" value="1"/>
</dbReference>
<name>A0A177MT74_METMH</name>
<dbReference type="CDD" id="cd18692">
    <property type="entry name" value="PIN_VapC-like"/>
    <property type="match status" value="1"/>
</dbReference>
<dbReference type="Pfam" id="PF01850">
    <property type="entry name" value="PIN"/>
    <property type="match status" value="1"/>
</dbReference>
<dbReference type="EMBL" id="LUUH01000013">
    <property type="protein sequence ID" value="OAI08986.1"/>
    <property type="molecule type" value="Genomic_DNA"/>
</dbReference>
<gene>
    <name evidence="2" type="ORF">A1353_05295</name>
</gene>
<evidence type="ECO:0000313" key="2">
    <source>
        <dbReference type="EMBL" id="OAI08986.1"/>
    </source>
</evidence>
<organism evidence="2 3">
    <name type="scientific">Methylomonas methanica</name>
    <dbReference type="NCBI Taxonomy" id="421"/>
    <lineage>
        <taxon>Bacteria</taxon>
        <taxon>Pseudomonadati</taxon>
        <taxon>Pseudomonadota</taxon>
        <taxon>Gammaproteobacteria</taxon>
        <taxon>Methylococcales</taxon>
        <taxon>Methylococcaceae</taxon>
        <taxon>Methylomonas</taxon>
    </lineage>
</organism>
<comment type="caution">
    <text evidence="2">The sequence shown here is derived from an EMBL/GenBank/DDBJ whole genome shotgun (WGS) entry which is preliminary data.</text>
</comment>
<evidence type="ECO:0000313" key="3">
    <source>
        <dbReference type="Proteomes" id="UP000077763"/>
    </source>
</evidence>
<accession>A0A177MT74</accession>
<dbReference type="SUPFAM" id="SSF88723">
    <property type="entry name" value="PIN domain-like"/>
    <property type="match status" value="1"/>
</dbReference>
<dbReference type="InterPro" id="IPR052106">
    <property type="entry name" value="PINc/VapC_TA"/>
</dbReference>
<dbReference type="AlphaFoldDB" id="A0A177MT74"/>
<dbReference type="PANTHER" id="PTHR38826">
    <property type="entry name" value="RIBONUCLEASE VAPC13"/>
    <property type="match status" value="1"/>
</dbReference>
<dbReference type="InterPro" id="IPR029060">
    <property type="entry name" value="PIN-like_dom_sf"/>
</dbReference>
<dbReference type="Proteomes" id="UP000077763">
    <property type="component" value="Unassembled WGS sequence"/>
</dbReference>
<proteinExistence type="predicted"/>
<dbReference type="InterPro" id="IPR002716">
    <property type="entry name" value="PIN_dom"/>
</dbReference>
<evidence type="ECO:0000259" key="1">
    <source>
        <dbReference type="Pfam" id="PF01850"/>
    </source>
</evidence>
<feature type="domain" description="PIN" evidence="1">
    <location>
        <begin position="5"/>
        <end position="114"/>
    </location>
</feature>
<protein>
    <submittedName>
        <fullName evidence="2">Nucleic-acid-binding protein</fullName>
    </submittedName>
</protein>